<gene>
    <name evidence="4" type="ORF">ACMD2_10676</name>
</gene>
<organism evidence="4 5">
    <name type="scientific">Ananas comosus</name>
    <name type="common">Pineapple</name>
    <name type="synonym">Ananas ananas</name>
    <dbReference type="NCBI Taxonomy" id="4615"/>
    <lineage>
        <taxon>Eukaryota</taxon>
        <taxon>Viridiplantae</taxon>
        <taxon>Streptophyta</taxon>
        <taxon>Embryophyta</taxon>
        <taxon>Tracheophyta</taxon>
        <taxon>Spermatophyta</taxon>
        <taxon>Magnoliopsida</taxon>
        <taxon>Liliopsida</taxon>
        <taxon>Poales</taxon>
        <taxon>Bromeliaceae</taxon>
        <taxon>Bromelioideae</taxon>
        <taxon>Ananas</taxon>
    </lineage>
</organism>
<evidence type="ECO:0000313" key="5">
    <source>
        <dbReference type="Proteomes" id="UP000092600"/>
    </source>
</evidence>
<dbReference type="Gene3D" id="1.20.1280.50">
    <property type="match status" value="1"/>
</dbReference>
<dbReference type="Proteomes" id="UP000092600">
    <property type="component" value="Unassembled WGS sequence"/>
</dbReference>
<dbReference type="STRING" id="4615.A0A199USY2"/>
<reference evidence="4 5" key="1">
    <citation type="journal article" date="2016" name="DNA Res.">
        <title>The draft genome of MD-2 pineapple using hybrid error correction of long reads.</title>
        <authorList>
            <person name="Redwan R.M."/>
            <person name="Saidin A."/>
            <person name="Kumar S.V."/>
        </authorList>
    </citation>
    <scope>NUCLEOTIDE SEQUENCE [LARGE SCALE GENOMIC DNA]</scope>
    <source>
        <strain evidence="5">cv. MD2</strain>
        <tissue evidence="4">Leaf</tissue>
    </source>
</reference>
<dbReference type="PANTHER" id="PTHR36901:SF5">
    <property type="entry name" value="OS10G0520200 PROTEIN"/>
    <property type="match status" value="1"/>
</dbReference>
<feature type="domain" description="KIB1-4 beta-propeller" evidence="3">
    <location>
        <begin position="103"/>
        <end position="341"/>
    </location>
</feature>
<proteinExistence type="predicted"/>
<dbReference type="AlphaFoldDB" id="A0A199USY2"/>
<evidence type="ECO:0000259" key="3">
    <source>
        <dbReference type="Pfam" id="PF03478"/>
    </source>
</evidence>
<dbReference type="InterPro" id="IPR011044">
    <property type="entry name" value="Quino_amine_DH_bsu"/>
</dbReference>
<dbReference type="InterPro" id="IPR001810">
    <property type="entry name" value="F-box_dom"/>
</dbReference>
<dbReference type="SUPFAM" id="SSF81383">
    <property type="entry name" value="F-box domain"/>
    <property type="match status" value="1"/>
</dbReference>
<feature type="compositionally biased region" description="Basic residues" evidence="1">
    <location>
        <begin position="1"/>
        <end position="10"/>
    </location>
</feature>
<evidence type="ECO:0008006" key="6">
    <source>
        <dbReference type="Google" id="ProtNLM"/>
    </source>
</evidence>
<dbReference type="InterPro" id="IPR036047">
    <property type="entry name" value="F-box-like_dom_sf"/>
</dbReference>
<comment type="caution">
    <text evidence="4">The sequence shown here is derived from an EMBL/GenBank/DDBJ whole genome shotgun (WGS) entry which is preliminary data.</text>
</comment>
<dbReference type="PANTHER" id="PTHR36901">
    <property type="entry name" value="F-BOX DOMAIN CONTAINING PROTEIN, EXPRESSED-RELATED"/>
    <property type="match status" value="1"/>
</dbReference>
<dbReference type="SUPFAM" id="SSF50969">
    <property type="entry name" value="YVTN repeat-like/Quinoprotein amine dehydrogenase"/>
    <property type="match status" value="1"/>
</dbReference>
<feature type="region of interest" description="Disordered" evidence="1">
    <location>
        <begin position="1"/>
        <end position="41"/>
    </location>
</feature>
<name>A0A199USY2_ANACO</name>
<protein>
    <recommendedName>
        <fullName evidence="6">F-box domain-containing protein</fullName>
    </recommendedName>
</protein>
<dbReference type="Pfam" id="PF03478">
    <property type="entry name" value="Beta-prop_KIB1-4"/>
    <property type="match status" value="1"/>
</dbReference>
<sequence>MNPTKTRRRSLSQSTPPSPIETLISFDPDPSPNPNHSAESHDWSSLTDAALHSVLSRLSSLEDFFAFRAVCRSWRSVPTTTPALSAQPPLLLVPRFPSFSESFYDLLRRRLYSTRLPWSPPSRRSLAFSHGFLITISSASASGPSKLLLWNLLSGARIRLPKSPHRLPRVILSSSPASSSPACSVVCFRPCSQSLQFCSLGDPLWKFHTFSNAPIIHDMIFFRGRLYALTPRCRLAAVDLVPRPEFTLLGPSIDPNSDDPGNKNYCKWTLAESGGNLLLVGTYLSMRFSVFRWDFEGGGWRALPDLGGRALFLEDKGFAASIVPTCPAVKGNCIYYADHRESVYYEFSLEDRSRSTISLNPSISLPHHPGAHVPKIWVFPSLCCF</sequence>
<dbReference type="InterPro" id="IPR005174">
    <property type="entry name" value="KIB1-4_b-propeller"/>
</dbReference>
<dbReference type="EMBL" id="LSRQ01005332">
    <property type="protein sequence ID" value="OAY67746.1"/>
    <property type="molecule type" value="Genomic_DNA"/>
</dbReference>
<evidence type="ECO:0000256" key="1">
    <source>
        <dbReference type="SAM" id="MobiDB-lite"/>
    </source>
</evidence>
<feature type="domain" description="F-box" evidence="2">
    <location>
        <begin position="43"/>
        <end position="77"/>
    </location>
</feature>
<accession>A0A199USY2</accession>
<evidence type="ECO:0000313" key="4">
    <source>
        <dbReference type="EMBL" id="OAY67746.1"/>
    </source>
</evidence>
<dbReference type="Pfam" id="PF00646">
    <property type="entry name" value="F-box"/>
    <property type="match status" value="1"/>
</dbReference>
<evidence type="ECO:0000259" key="2">
    <source>
        <dbReference type="Pfam" id="PF00646"/>
    </source>
</evidence>